<dbReference type="AlphaFoldDB" id="A0A433Q8E4"/>
<accession>A0A433Q8E4</accession>
<proteinExistence type="predicted"/>
<protein>
    <submittedName>
        <fullName evidence="1">Uncharacterized protein</fullName>
    </submittedName>
</protein>
<gene>
    <name evidence="1" type="ORF">BC938DRAFT_471332</name>
</gene>
<keyword evidence="2" id="KW-1185">Reference proteome</keyword>
<name>A0A433Q8E4_9FUNG</name>
<dbReference type="Proteomes" id="UP000274822">
    <property type="component" value="Unassembled WGS sequence"/>
</dbReference>
<evidence type="ECO:0000313" key="1">
    <source>
        <dbReference type="EMBL" id="RUS26022.1"/>
    </source>
</evidence>
<dbReference type="EMBL" id="RBNJ01011386">
    <property type="protein sequence ID" value="RUS26022.1"/>
    <property type="molecule type" value="Genomic_DNA"/>
</dbReference>
<comment type="caution">
    <text evidence="1">The sequence shown here is derived from an EMBL/GenBank/DDBJ whole genome shotgun (WGS) entry which is preliminary data.</text>
</comment>
<reference evidence="1 2" key="1">
    <citation type="journal article" date="2018" name="New Phytol.">
        <title>Phylogenomics of Endogonaceae and evolution of mycorrhizas within Mucoromycota.</title>
        <authorList>
            <person name="Chang Y."/>
            <person name="Desiro A."/>
            <person name="Na H."/>
            <person name="Sandor L."/>
            <person name="Lipzen A."/>
            <person name="Clum A."/>
            <person name="Barry K."/>
            <person name="Grigoriev I.V."/>
            <person name="Martin F.M."/>
            <person name="Stajich J.E."/>
            <person name="Smith M.E."/>
            <person name="Bonito G."/>
            <person name="Spatafora J.W."/>
        </authorList>
    </citation>
    <scope>NUCLEOTIDE SEQUENCE [LARGE SCALE GENOMIC DNA]</scope>
    <source>
        <strain evidence="1 2">AD002</strain>
    </source>
</reference>
<organism evidence="1 2">
    <name type="scientific">Jimgerdemannia flammicorona</name>
    <dbReference type="NCBI Taxonomy" id="994334"/>
    <lineage>
        <taxon>Eukaryota</taxon>
        <taxon>Fungi</taxon>
        <taxon>Fungi incertae sedis</taxon>
        <taxon>Mucoromycota</taxon>
        <taxon>Mucoromycotina</taxon>
        <taxon>Endogonomycetes</taxon>
        <taxon>Endogonales</taxon>
        <taxon>Endogonaceae</taxon>
        <taxon>Jimgerdemannia</taxon>
    </lineage>
</organism>
<sequence>MGILLDTLLEHLMRQVLQLPSVASNETHQLRYVMGLLEKAEAWYEIRSGIGKSKVVEKVCEVATRSCLH</sequence>
<evidence type="ECO:0000313" key="2">
    <source>
        <dbReference type="Proteomes" id="UP000274822"/>
    </source>
</evidence>